<sequence>MVNSAPVRGVEILGGPRGVGKEQVGGRQRQRAQHRLIAPNITKHHSALNWRESGTVYRHARFLVPHIKRNKTCNSAFVTTVQLQSPTSIHHRQSAAQRILVISLFTSIPANAAHVPFLAMPDPSSSPFHTSSSSSSPPLLSTPTSTSLPTT</sequence>
<dbReference type="KEGG" id="sla:SERLADRAFT_440906"/>
<dbReference type="Proteomes" id="UP000008064">
    <property type="component" value="Unassembled WGS sequence"/>
</dbReference>
<dbReference type="AlphaFoldDB" id="F8P4X0"/>
<feature type="region of interest" description="Disordered" evidence="1">
    <location>
        <begin position="1"/>
        <end position="31"/>
    </location>
</feature>
<gene>
    <name evidence="2" type="ORF">SERLADRAFT_440906</name>
</gene>
<evidence type="ECO:0000256" key="1">
    <source>
        <dbReference type="SAM" id="MobiDB-lite"/>
    </source>
</evidence>
<dbReference type="GeneID" id="18815455"/>
<reference evidence="2" key="1">
    <citation type="submission" date="2011-04" db="EMBL/GenBank/DDBJ databases">
        <title>Evolution of plant cell wall degrading machinery underlies the functional diversity of forest fungi.</title>
        <authorList>
            <consortium name="US DOE Joint Genome Institute (JGI-PGF)"/>
            <person name="Eastwood D.C."/>
            <person name="Floudas D."/>
            <person name="Binder M."/>
            <person name="Majcherczyk A."/>
            <person name="Schneider P."/>
            <person name="Aerts A."/>
            <person name="Asiegbu F.O."/>
            <person name="Baker S.E."/>
            <person name="Barry K."/>
            <person name="Bendiksby M."/>
            <person name="Blumentritt M."/>
            <person name="Coutinho P.M."/>
            <person name="Cullen D."/>
            <person name="Cullen D."/>
            <person name="Gathman A."/>
            <person name="Goodell B."/>
            <person name="Henrissat B."/>
            <person name="Ihrmark K."/>
            <person name="Kauserud H."/>
            <person name="Kohler A."/>
            <person name="LaButti K."/>
            <person name="Lapidus A."/>
            <person name="Lavin J.L."/>
            <person name="Lee Y.-H."/>
            <person name="Lindquist E."/>
            <person name="Lilly W."/>
            <person name="Lucas S."/>
            <person name="Morin E."/>
            <person name="Murat C."/>
            <person name="Oguiza J.A."/>
            <person name="Park J."/>
            <person name="Pisabarro A.G."/>
            <person name="Riley R."/>
            <person name="Rosling A."/>
            <person name="Salamov A."/>
            <person name="Schmidt O."/>
            <person name="Schmutz J."/>
            <person name="Skrede I."/>
            <person name="Stenlid J."/>
            <person name="Wiebenga A."/>
            <person name="Xie X."/>
            <person name="Kues U."/>
            <person name="Hibbett D.S."/>
            <person name="Hoffmeister D."/>
            <person name="Hogberg N."/>
            <person name="Martin F."/>
            <person name="Grigoriev I.V."/>
            <person name="Watkinson S.C."/>
        </authorList>
    </citation>
    <scope>NUCLEOTIDE SEQUENCE</scope>
    <source>
        <strain evidence="2">S7.9</strain>
    </source>
</reference>
<protein>
    <submittedName>
        <fullName evidence="2">Uncharacterized protein</fullName>
    </submittedName>
</protein>
<evidence type="ECO:0000313" key="2">
    <source>
        <dbReference type="EMBL" id="EGO21657.1"/>
    </source>
</evidence>
<feature type="region of interest" description="Disordered" evidence="1">
    <location>
        <begin position="123"/>
        <end position="151"/>
    </location>
</feature>
<dbReference type="EMBL" id="GL945438">
    <property type="protein sequence ID" value="EGO21657.1"/>
    <property type="molecule type" value="Genomic_DNA"/>
</dbReference>
<name>F8P4X0_SERL9</name>
<dbReference type="HOGENOM" id="CLU_1732579_0_0_1"/>
<organism>
    <name type="scientific">Serpula lacrymans var. lacrymans (strain S7.9)</name>
    <name type="common">Dry rot fungus</name>
    <dbReference type="NCBI Taxonomy" id="578457"/>
    <lineage>
        <taxon>Eukaryota</taxon>
        <taxon>Fungi</taxon>
        <taxon>Dikarya</taxon>
        <taxon>Basidiomycota</taxon>
        <taxon>Agaricomycotina</taxon>
        <taxon>Agaricomycetes</taxon>
        <taxon>Agaricomycetidae</taxon>
        <taxon>Boletales</taxon>
        <taxon>Coniophorineae</taxon>
        <taxon>Serpulaceae</taxon>
        <taxon>Serpula</taxon>
    </lineage>
</organism>
<dbReference type="RefSeq" id="XP_007321443.1">
    <property type="nucleotide sequence ID" value="XM_007321381.1"/>
</dbReference>
<proteinExistence type="predicted"/>
<accession>F8P4X0</accession>